<dbReference type="EMBL" id="JASCZI010060495">
    <property type="protein sequence ID" value="MED6132896.1"/>
    <property type="molecule type" value="Genomic_DNA"/>
</dbReference>
<organism evidence="1 2">
    <name type="scientific">Stylosanthes scabra</name>
    <dbReference type="NCBI Taxonomy" id="79078"/>
    <lineage>
        <taxon>Eukaryota</taxon>
        <taxon>Viridiplantae</taxon>
        <taxon>Streptophyta</taxon>
        <taxon>Embryophyta</taxon>
        <taxon>Tracheophyta</taxon>
        <taxon>Spermatophyta</taxon>
        <taxon>Magnoliopsida</taxon>
        <taxon>eudicotyledons</taxon>
        <taxon>Gunneridae</taxon>
        <taxon>Pentapetalae</taxon>
        <taxon>rosids</taxon>
        <taxon>fabids</taxon>
        <taxon>Fabales</taxon>
        <taxon>Fabaceae</taxon>
        <taxon>Papilionoideae</taxon>
        <taxon>50 kb inversion clade</taxon>
        <taxon>dalbergioids sensu lato</taxon>
        <taxon>Dalbergieae</taxon>
        <taxon>Pterocarpus clade</taxon>
        <taxon>Stylosanthes</taxon>
    </lineage>
</organism>
<proteinExistence type="predicted"/>
<name>A0ABU6S9N5_9FABA</name>
<dbReference type="Proteomes" id="UP001341840">
    <property type="component" value="Unassembled WGS sequence"/>
</dbReference>
<gene>
    <name evidence="1" type="ORF">PIB30_023153</name>
</gene>
<evidence type="ECO:0000313" key="1">
    <source>
        <dbReference type="EMBL" id="MED6132896.1"/>
    </source>
</evidence>
<evidence type="ECO:0000313" key="2">
    <source>
        <dbReference type="Proteomes" id="UP001341840"/>
    </source>
</evidence>
<keyword evidence="2" id="KW-1185">Reference proteome</keyword>
<protein>
    <submittedName>
        <fullName evidence="1">Uncharacterized protein</fullName>
    </submittedName>
</protein>
<accession>A0ABU6S9N5</accession>
<sequence length="127" mass="14127">MQLEKNVLGFWVGLRYNVTAALLGHVIRRSKLVGEWIREVVAVTPNPWRAATTVGTWCGTNYQVQGALYVSVTLHLRPLPPAFCSAFFSGYTDSHRQNSMIEGNGVYELTSDSTELPITWLPLSLTS</sequence>
<comment type="caution">
    <text evidence="1">The sequence shown here is derived from an EMBL/GenBank/DDBJ whole genome shotgun (WGS) entry which is preliminary data.</text>
</comment>
<reference evidence="1 2" key="1">
    <citation type="journal article" date="2023" name="Plants (Basel)">
        <title>Bridging the Gap: Combining Genomics and Transcriptomics Approaches to Understand Stylosanthes scabra, an Orphan Legume from the Brazilian Caatinga.</title>
        <authorList>
            <person name="Ferreira-Neto J.R.C."/>
            <person name="da Silva M.D."/>
            <person name="Binneck E."/>
            <person name="de Melo N.F."/>
            <person name="da Silva R.H."/>
            <person name="de Melo A.L.T.M."/>
            <person name="Pandolfi V."/>
            <person name="Bustamante F.O."/>
            <person name="Brasileiro-Vidal A.C."/>
            <person name="Benko-Iseppon A.M."/>
        </authorList>
    </citation>
    <scope>NUCLEOTIDE SEQUENCE [LARGE SCALE GENOMIC DNA]</scope>
    <source>
        <tissue evidence="1">Leaves</tissue>
    </source>
</reference>